<organism evidence="4 5">
    <name type="scientific">Volvox reticuliferus</name>
    <dbReference type="NCBI Taxonomy" id="1737510"/>
    <lineage>
        <taxon>Eukaryota</taxon>
        <taxon>Viridiplantae</taxon>
        <taxon>Chlorophyta</taxon>
        <taxon>core chlorophytes</taxon>
        <taxon>Chlorophyceae</taxon>
        <taxon>CS clade</taxon>
        <taxon>Chlamydomonadales</taxon>
        <taxon>Volvocaceae</taxon>
        <taxon>Volvox</taxon>
    </lineage>
</organism>
<feature type="compositionally biased region" description="Polar residues" evidence="1">
    <location>
        <begin position="88"/>
        <end position="107"/>
    </location>
</feature>
<dbReference type="EMBL" id="BNCQ01000023">
    <property type="protein sequence ID" value="GIM07249.1"/>
    <property type="molecule type" value="Genomic_DNA"/>
</dbReference>
<evidence type="ECO:0000313" key="6">
    <source>
        <dbReference type="Proteomes" id="UP000747110"/>
    </source>
</evidence>
<reference evidence="4" key="1">
    <citation type="journal article" date="2021" name="Proc. Natl. Acad. Sci. U.S.A.">
        <title>Three genomes in the algal genus Volvox reveal the fate of a haploid sex-determining region after a transition to homothallism.</title>
        <authorList>
            <person name="Yamamoto K."/>
            <person name="Hamaji T."/>
            <person name="Kawai-Toyooka H."/>
            <person name="Matsuzaki R."/>
            <person name="Takahashi F."/>
            <person name="Nishimura Y."/>
            <person name="Kawachi M."/>
            <person name="Noguchi H."/>
            <person name="Minakuchi Y."/>
            <person name="Umen J.G."/>
            <person name="Toyoda A."/>
            <person name="Nozaki H."/>
        </authorList>
    </citation>
    <scope>NUCLEOTIDE SEQUENCE</scope>
    <source>
        <strain evidence="4">NIES-3785</strain>
        <strain evidence="3">NIES-3786</strain>
    </source>
</reference>
<protein>
    <submittedName>
        <fullName evidence="4">Uncharacterized protein</fullName>
    </submittedName>
</protein>
<evidence type="ECO:0000313" key="4">
    <source>
        <dbReference type="EMBL" id="GIM07249.1"/>
    </source>
</evidence>
<dbReference type="OrthoDB" id="532424at2759"/>
<keyword evidence="2" id="KW-1133">Transmembrane helix</keyword>
<evidence type="ECO:0000256" key="1">
    <source>
        <dbReference type="SAM" id="MobiDB-lite"/>
    </source>
</evidence>
<dbReference type="AlphaFoldDB" id="A0A8J4GI34"/>
<feature type="region of interest" description="Disordered" evidence="1">
    <location>
        <begin position="65"/>
        <end position="111"/>
    </location>
</feature>
<keyword evidence="2" id="KW-0472">Membrane</keyword>
<keyword evidence="6" id="KW-1185">Reference proteome</keyword>
<sequence length="311" mass="33539">MPLQVLELTGTGGSITSTSYNPSAILSAHRRSRVTFVDQFYPHGSGFAKPSLRPFNRRPRLPVLRASNHDQTSSNGNGASAPGAGPSEQQSSGSASRGEPASSTEPELTSMWETIKKDVRKELNPEEARVLDSIKVDDLLGDTGDLMKKLADEQLGPVLQSLGVNEDPLAFFVDLLRLGTALQLLSGGLLFYGVELGVGLDSGEAFRCVCGLAAGYLSRPFFRVEQLLWPLYDWGLRILAPGAVYEVTVSREESQAALTRLGLAVAVCSFVPQLLLGWDSASTVQFVLPLAAGWLLFDITYMAALLVKLQK</sequence>
<proteinExistence type="predicted"/>
<evidence type="ECO:0000256" key="2">
    <source>
        <dbReference type="SAM" id="Phobius"/>
    </source>
</evidence>
<dbReference type="EMBL" id="BNCP01000026">
    <property type="protein sequence ID" value="GIL83150.1"/>
    <property type="molecule type" value="Genomic_DNA"/>
</dbReference>
<gene>
    <name evidence="3" type="ORF">Vretifemale_11961</name>
    <name evidence="4" type="ORF">Vretimale_11445</name>
</gene>
<accession>A0A8J4GI34</accession>
<keyword evidence="2" id="KW-0812">Transmembrane</keyword>
<name>A0A8J4GI34_9CHLO</name>
<evidence type="ECO:0000313" key="5">
    <source>
        <dbReference type="Proteomes" id="UP000722791"/>
    </source>
</evidence>
<feature type="region of interest" description="Disordered" evidence="1">
    <location>
        <begin position="1"/>
        <end position="20"/>
    </location>
</feature>
<feature type="compositionally biased region" description="Low complexity" evidence="1">
    <location>
        <begin position="73"/>
        <end position="87"/>
    </location>
</feature>
<dbReference type="Proteomes" id="UP000747110">
    <property type="component" value="Unassembled WGS sequence"/>
</dbReference>
<evidence type="ECO:0000313" key="3">
    <source>
        <dbReference type="EMBL" id="GIL83150.1"/>
    </source>
</evidence>
<comment type="caution">
    <text evidence="4">The sequence shown here is derived from an EMBL/GenBank/DDBJ whole genome shotgun (WGS) entry which is preliminary data.</text>
</comment>
<dbReference type="Proteomes" id="UP000722791">
    <property type="component" value="Unassembled WGS sequence"/>
</dbReference>
<feature type="transmembrane region" description="Helical" evidence="2">
    <location>
        <begin position="284"/>
        <end position="307"/>
    </location>
</feature>